<gene>
    <name evidence="2" type="ORF">HJG63_003446</name>
</gene>
<accession>A0A7J8EIM0</accession>
<dbReference type="PANTHER" id="PTHR38650:SF1">
    <property type="entry name" value="KITA-KYUSHU LUNG CANCER ANTIGEN 1"/>
    <property type="match status" value="1"/>
</dbReference>
<evidence type="ECO:0000313" key="3">
    <source>
        <dbReference type="Proteomes" id="UP000593571"/>
    </source>
</evidence>
<dbReference type="Pfam" id="PF15204">
    <property type="entry name" value="KKLCAg1"/>
    <property type="match status" value="1"/>
</dbReference>
<organism evidence="2 3">
    <name type="scientific">Rousettus aegyptiacus</name>
    <name type="common">Egyptian fruit bat</name>
    <name type="synonym">Pteropus aegyptiacus</name>
    <dbReference type="NCBI Taxonomy" id="9407"/>
    <lineage>
        <taxon>Eukaryota</taxon>
        <taxon>Metazoa</taxon>
        <taxon>Chordata</taxon>
        <taxon>Craniata</taxon>
        <taxon>Vertebrata</taxon>
        <taxon>Euteleostomi</taxon>
        <taxon>Mammalia</taxon>
        <taxon>Eutheria</taxon>
        <taxon>Laurasiatheria</taxon>
        <taxon>Chiroptera</taxon>
        <taxon>Yinpterochiroptera</taxon>
        <taxon>Pteropodoidea</taxon>
        <taxon>Pteropodidae</taxon>
        <taxon>Rousettinae</taxon>
        <taxon>Rousettus</taxon>
    </lineage>
</organism>
<dbReference type="EMBL" id="JACASE010000009">
    <property type="protein sequence ID" value="KAF6435253.1"/>
    <property type="molecule type" value="Genomic_DNA"/>
</dbReference>
<evidence type="ECO:0000256" key="1">
    <source>
        <dbReference type="SAM" id="MobiDB-lite"/>
    </source>
</evidence>
<name>A0A7J8EIM0_ROUAE</name>
<feature type="region of interest" description="Disordered" evidence="1">
    <location>
        <begin position="32"/>
        <end position="59"/>
    </location>
</feature>
<comment type="caution">
    <text evidence="2">The sequence shown here is derived from an EMBL/GenBank/DDBJ whole genome shotgun (WGS) entry which is preliminary data.</text>
</comment>
<protein>
    <submittedName>
        <fullName evidence="2">Cancer/testis antigen 83</fullName>
    </submittedName>
</protein>
<dbReference type="InterPro" id="IPR027940">
    <property type="entry name" value="KKLCAg1"/>
</dbReference>
<dbReference type="PANTHER" id="PTHR38650">
    <property type="entry name" value="KITA-KYUSHU LUNG CANCER ANTIGEN 1"/>
    <property type="match status" value="1"/>
</dbReference>
<reference evidence="2 3" key="1">
    <citation type="journal article" date="2020" name="Nature">
        <title>Six reference-quality genomes reveal evolution of bat adaptations.</title>
        <authorList>
            <person name="Jebb D."/>
            <person name="Huang Z."/>
            <person name="Pippel M."/>
            <person name="Hughes G.M."/>
            <person name="Lavrichenko K."/>
            <person name="Devanna P."/>
            <person name="Winkler S."/>
            <person name="Jermiin L.S."/>
            <person name="Skirmuntt E.C."/>
            <person name="Katzourakis A."/>
            <person name="Burkitt-Gray L."/>
            <person name="Ray D.A."/>
            <person name="Sullivan K.A.M."/>
            <person name="Roscito J.G."/>
            <person name="Kirilenko B.M."/>
            <person name="Davalos L.M."/>
            <person name="Corthals A.P."/>
            <person name="Power M.L."/>
            <person name="Jones G."/>
            <person name="Ransome R.D."/>
            <person name="Dechmann D.K.N."/>
            <person name="Locatelli A.G."/>
            <person name="Puechmaille S.J."/>
            <person name="Fedrigo O."/>
            <person name="Jarvis E.D."/>
            <person name="Hiller M."/>
            <person name="Vernes S.C."/>
            <person name="Myers E.W."/>
            <person name="Teeling E.C."/>
        </authorList>
    </citation>
    <scope>NUCLEOTIDE SEQUENCE [LARGE SCALE GENOMIC DNA]</scope>
    <source>
        <strain evidence="2">MRouAeg1</strain>
        <tissue evidence="2">Muscle</tissue>
    </source>
</reference>
<evidence type="ECO:0000313" key="2">
    <source>
        <dbReference type="EMBL" id="KAF6435253.1"/>
    </source>
</evidence>
<proteinExistence type="predicted"/>
<keyword evidence="3" id="KW-1185">Reference proteome</keyword>
<dbReference type="AlphaFoldDB" id="A0A7J8EIM0"/>
<dbReference type="OrthoDB" id="9529309at2759"/>
<sequence>MSILLLLVGGVLFACIVVYWKNQFQRNSDEISSNSTSLALVRPSSSTGSSKSNTDKDLTANSTSQDILINFPHSIAMQKRIWANLGMVEYKLAELEHLLVTKNLNGALVNRKSTGMFTKRINNESNQ</sequence>
<dbReference type="Proteomes" id="UP000593571">
    <property type="component" value="Unassembled WGS sequence"/>
</dbReference>